<dbReference type="InterPro" id="IPR002204">
    <property type="entry name" value="3-OH-isobutyrate_DH-rel_CS"/>
</dbReference>
<accession>A0A812EHN3</accession>
<dbReference type="InterPro" id="IPR036291">
    <property type="entry name" value="NAD(P)-bd_dom_sf"/>
</dbReference>
<dbReference type="AlphaFoldDB" id="A0A812EHN3"/>
<evidence type="ECO:0000256" key="1">
    <source>
        <dbReference type="SAM" id="MobiDB-lite"/>
    </source>
</evidence>
<dbReference type="InterPro" id="IPR006115">
    <property type="entry name" value="6PGDH_NADP-bd"/>
</dbReference>
<reference evidence="3" key="1">
    <citation type="submission" date="2021-01" db="EMBL/GenBank/DDBJ databases">
        <authorList>
            <person name="Li R."/>
            <person name="Bekaert M."/>
        </authorList>
    </citation>
    <scope>NUCLEOTIDE SEQUENCE</scope>
    <source>
        <strain evidence="3">Farmed</strain>
    </source>
</reference>
<dbReference type="PANTHER" id="PTHR43580:SF2">
    <property type="entry name" value="CYTOKINE-LIKE NUCLEAR FACTOR N-PAC"/>
    <property type="match status" value="1"/>
</dbReference>
<organism evidence="3 4">
    <name type="scientific">Acanthosepion pharaonis</name>
    <name type="common">Pharaoh cuttlefish</name>
    <name type="synonym">Sepia pharaonis</name>
    <dbReference type="NCBI Taxonomy" id="158019"/>
    <lineage>
        <taxon>Eukaryota</taxon>
        <taxon>Metazoa</taxon>
        <taxon>Spiralia</taxon>
        <taxon>Lophotrochozoa</taxon>
        <taxon>Mollusca</taxon>
        <taxon>Cephalopoda</taxon>
        <taxon>Coleoidea</taxon>
        <taxon>Decapodiformes</taxon>
        <taxon>Sepiida</taxon>
        <taxon>Sepiina</taxon>
        <taxon>Sepiidae</taxon>
        <taxon>Acanthosepion</taxon>
    </lineage>
</organism>
<dbReference type="EMBL" id="CAHIKZ030005226">
    <property type="protein sequence ID" value="CAE1321284.1"/>
    <property type="molecule type" value="Genomic_DNA"/>
</dbReference>
<dbReference type="PROSITE" id="PS00895">
    <property type="entry name" value="3_HYDROXYISOBUT_DH"/>
    <property type="match status" value="1"/>
</dbReference>
<protein>
    <recommendedName>
        <fullName evidence="2">6-phosphogluconate dehydrogenase NADP-binding domain-containing protein</fullName>
    </recommendedName>
</protein>
<dbReference type="OrthoDB" id="21615at2759"/>
<dbReference type="InterPro" id="IPR051265">
    <property type="entry name" value="HIBADH-related_NP60_sf"/>
</dbReference>
<sequence length="150" mass="15951">MKSGTKRSSSSGVSPKTKKSKLVVRVGTPSKADTFGGKNAVSAKKWVGTPHPMKFNKKQPKTLREPSEIIGMGLNDQDTPSPTVKSVSSATQIEETLLRSMATPNAGASPTHLKIGFLGLGIMGQGMVMNLIRSGHEVTVWNRTSSKVCT</sequence>
<dbReference type="Pfam" id="PF03446">
    <property type="entry name" value="NAD_binding_2"/>
    <property type="match status" value="1"/>
</dbReference>
<gene>
    <name evidence="3" type="ORF">SPHA_71386</name>
</gene>
<feature type="domain" description="6-phosphogluconate dehydrogenase NADP-binding" evidence="2">
    <location>
        <begin position="114"/>
        <end position="148"/>
    </location>
</feature>
<dbReference type="Gene3D" id="3.40.50.720">
    <property type="entry name" value="NAD(P)-binding Rossmann-like Domain"/>
    <property type="match status" value="1"/>
</dbReference>
<evidence type="ECO:0000313" key="4">
    <source>
        <dbReference type="Proteomes" id="UP000597762"/>
    </source>
</evidence>
<comment type="caution">
    <text evidence="3">The sequence shown here is derived from an EMBL/GenBank/DDBJ whole genome shotgun (WGS) entry which is preliminary data.</text>
</comment>
<keyword evidence="4" id="KW-1185">Reference proteome</keyword>
<dbReference type="GO" id="GO:0050661">
    <property type="term" value="F:NADP binding"/>
    <property type="evidence" value="ECO:0007669"/>
    <property type="project" value="InterPro"/>
</dbReference>
<dbReference type="PANTHER" id="PTHR43580">
    <property type="entry name" value="OXIDOREDUCTASE GLYR1-RELATED"/>
    <property type="match status" value="1"/>
</dbReference>
<evidence type="ECO:0000313" key="3">
    <source>
        <dbReference type="EMBL" id="CAE1321284.1"/>
    </source>
</evidence>
<name>A0A812EHN3_ACAPH</name>
<dbReference type="Proteomes" id="UP000597762">
    <property type="component" value="Unassembled WGS sequence"/>
</dbReference>
<dbReference type="GO" id="GO:0016491">
    <property type="term" value="F:oxidoreductase activity"/>
    <property type="evidence" value="ECO:0007669"/>
    <property type="project" value="InterPro"/>
</dbReference>
<feature type="region of interest" description="Disordered" evidence="1">
    <location>
        <begin position="1"/>
        <end position="64"/>
    </location>
</feature>
<feature type="compositionally biased region" description="Low complexity" evidence="1">
    <location>
        <begin position="1"/>
        <end position="15"/>
    </location>
</feature>
<dbReference type="SUPFAM" id="SSF51735">
    <property type="entry name" value="NAD(P)-binding Rossmann-fold domains"/>
    <property type="match status" value="1"/>
</dbReference>
<proteinExistence type="predicted"/>
<evidence type="ECO:0000259" key="2">
    <source>
        <dbReference type="Pfam" id="PF03446"/>
    </source>
</evidence>